<evidence type="ECO:0000256" key="5">
    <source>
        <dbReference type="ARBA" id="ARBA00023163"/>
    </source>
</evidence>
<dbReference type="SUPFAM" id="SSF88946">
    <property type="entry name" value="Sigma2 domain of RNA polymerase sigma factors"/>
    <property type="match status" value="1"/>
</dbReference>
<dbReference type="NCBIfam" id="TIGR02937">
    <property type="entry name" value="sigma70-ECF"/>
    <property type="match status" value="1"/>
</dbReference>
<evidence type="ECO:0000313" key="8">
    <source>
        <dbReference type="EMBL" id="SFZ83518.1"/>
    </source>
</evidence>
<dbReference type="GO" id="GO:0006352">
    <property type="term" value="P:DNA-templated transcription initiation"/>
    <property type="evidence" value="ECO:0007669"/>
    <property type="project" value="InterPro"/>
</dbReference>
<organism evidence="8 9">
    <name type="scientific">Devosia enhydra</name>
    <dbReference type="NCBI Taxonomy" id="665118"/>
    <lineage>
        <taxon>Bacteria</taxon>
        <taxon>Pseudomonadati</taxon>
        <taxon>Pseudomonadota</taxon>
        <taxon>Alphaproteobacteria</taxon>
        <taxon>Hyphomicrobiales</taxon>
        <taxon>Devosiaceae</taxon>
        <taxon>Devosia</taxon>
    </lineage>
</organism>
<dbReference type="InterPro" id="IPR036388">
    <property type="entry name" value="WH-like_DNA-bd_sf"/>
</dbReference>
<gene>
    <name evidence="8" type="ORF">SAMN02983003_1692</name>
</gene>
<dbReference type="InterPro" id="IPR039425">
    <property type="entry name" value="RNA_pol_sigma-70-like"/>
</dbReference>
<evidence type="ECO:0000259" key="7">
    <source>
        <dbReference type="Pfam" id="PF08281"/>
    </source>
</evidence>
<keyword evidence="3" id="KW-0731">Sigma factor</keyword>
<protein>
    <submittedName>
        <fullName evidence="8">RNA polymerase sigma-70 factor, ECF subfamily</fullName>
    </submittedName>
</protein>
<keyword evidence="9" id="KW-1185">Reference proteome</keyword>
<evidence type="ECO:0000256" key="4">
    <source>
        <dbReference type="ARBA" id="ARBA00023125"/>
    </source>
</evidence>
<dbReference type="NCBIfam" id="NF009165">
    <property type="entry name" value="PRK12512.1"/>
    <property type="match status" value="1"/>
</dbReference>
<dbReference type="SUPFAM" id="SSF88659">
    <property type="entry name" value="Sigma3 and sigma4 domains of RNA polymerase sigma factors"/>
    <property type="match status" value="1"/>
</dbReference>
<dbReference type="InterPro" id="IPR013324">
    <property type="entry name" value="RNA_pol_sigma_r3/r4-like"/>
</dbReference>
<evidence type="ECO:0000256" key="2">
    <source>
        <dbReference type="ARBA" id="ARBA00023015"/>
    </source>
</evidence>
<dbReference type="Pfam" id="PF04542">
    <property type="entry name" value="Sigma70_r2"/>
    <property type="match status" value="1"/>
</dbReference>
<dbReference type="InterPro" id="IPR014284">
    <property type="entry name" value="RNA_pol_sigma-70_dom"/>
</dbReference>
<dbReference type="RefSeq" id="WP_072340856.1">
    <property type="nucleotide sequence ID" value="NZ_FPKU01000001.1"/>
</dbReference>
<evidence type="ECO:0000259" key="6">
    <source>
        <dbReference type="Pfam" id="PF04542"/>
    </source>
</evidence>
<dbReference type="PANTHER" id="PTHR43133">
    <property type="entry name" value="RNA POLYMERASE ECF-TYPE SIGMA FACTO"/>
    <property type="match status" value="1"/>
</dbReference>
<accession>A0A1K2HWQ8</accession>
<evidence type="ECO:0000313" key="9">
    <source>
        <dbReference type="Proteomes" id="UP000183447"/>
    </source>
</evidence>
<dbReference type="Pfam" id="PF08281">
    <property type="entry name" value="Sigma70_r4_2"/>
    <property type="match status" value="1"/>
</dbReference>
<proteinExistence type="inferred from homology"/>
<dbReference type="GO" id="GO:0016987">
    <property type="term" value="F:sigma factor activity"/>
    <property type="evidence" value="ECO:0007669"/>
    <property type="project" value="UniProtKB-KW"/>
</dbReference>
<keyword evidence="4" id="KW-0238">DNA-binding</keyword>
<keyword evidence="5" id="KW-0804">Transcription</keyword>
<dbReference type="InterPro" id="IPR013249">
    <property type="entry name" value="RNA_pol_sigma70_r4_t2"/>
</dbReference>
<dbReference type="STRING" id="665118.SAMN02983003_1692"/>
<dbReference type="OrthoDB" id="7041663at2"/>
<evidence type="ECO:0000256" key="1">
    <source>
        <dbReference type="ARBA" id="ARBA00010641"/>
    </source>
</evidence>
<evidence type="ECO:0000256" key="3">
    <source>
        <dbReference type="ARBA" id="ARBA00023082"/>
    </source>
</evidence>
<name>A0A1K2HWQ8_9HYPH</name>
<dbReference type="Gene3D" id="1.10.10.10">
    <property type="entry name" value="Winged helix-like DNA-binding domain superfamily/Winged helix DNA-binding domain"/>
    <property type="match status" value="1"/>
</dbReference>
<feature type="domain" description="RNA polymerase sigma factor 70 region 4 type 2" evidence="7">
    <location>
        <begin position="121"/>
        <end position="170"/>
    </location>
</feature>
<keyword evidence="2" id="KW-0805">Transcription regulation</keyword>
<dbReference type="Proteomes" id="UP000183447">
    <property type="component" value="Unassembled WGS sequence"/>
</dbReference>
<dbReference type="AlphaFoldDB" id="A0A1K2HWQ8"/>
<comment type="similarity">
    <text evidence="1">Belongs to the sigma-70 factor family. ECF subfamily.</text>
</comment>
<dbReference type="InterPro" id="IPR013325">
    <property type="entry name" value="RNA_pol_sigma_r2"/>
</dbReference>
<dbReference type="InterPro" id="IPR007627">
    <property type="entry name" value="RNA_pol_sigma70_r2"/>
</dbReference>
<sequence length="181" mass="20058">MTGEDREAQLRALLMQANRGDERAYAAFLALAAVLVRIVARRRLGAGPGMDAEDIVQETLLAIHVKRHTWREADRVTPWVATIARYKIIDAYRRRGKRVDIDISELAEVLEAPETERAREEEIVRALALLPAGQRAVVERISLDGRSISEAAADLNMKEGAVRVALHRGLGAIATRFGLKS</sequence>
<reference evidence="8 9" key="1">
    <citation type="submission" date="2016-11" db="EMBL/GenBank/DDBJ databases">
        <authorList>
            <person name="Jaros S."/>
            <person name="Januszkiewicz K."/>
            <person name="Wedrychowicz H."/>
        </authorList>
    </citation>
    <scope>NUCLEOTIDE SEQUENCE [LARGE SCALE GENOMIC DNA]</scope>
    <source>
        <strain evidence="8 9">ATCC 23634</strain>
    </source>
</reference>
<dbReference type="Gene3D" id="1.10.1740.10">
    <property type="match status" value="1"/>
</dbReference>
<dbReference type="PANTHER" id="PTHR43133:SF58">
    <property type="entry name" value="ECF RNA POLYMERASE SIGMA FACTOR SIGD"/>
    <property type="match status" value="1"/>
</dbReference>
<dbReference type="EMBL" id="FPKU01000001">
    <property type="protein sequence ID" value="SFZ83518.1"/>
    <property type="molecule type" value="Genomic_DNA"/>
</dbReference>
<dbReference type="GO" id="GO:0003677">
    <property type="term" value="F:DNA binding"/>
    <property type="evidence" value="ECO:0007669"/>
    <property type="project" value="UniProtKB-KW"/>
</dbReference>
<feature type="domain" description="RNA polymerase sigma-70 region 2" evidence="6">
    <location>
        <begin position="35"/>
        <end position="97"/>
    </location>
</feature>